<dbReference type="PANTHER" id="PTHR11101">
    <property type="entry name" value="PHOSPHATE TRANSPORTER"/>
    <property type="match status" value="1"/>
</dbReference>
<dbReference type="GO" id="GO:0035435">
    <property type="term" value="P:phosphate ion transmembrane transport"/>
    <property type="evidence" value="ECO:0007669"/>
    <property type="project" value="TreeGrafter"/>
</dbReference>
<sequence>MARAFHISSSTASAISICIAFMALSLPFFMKSLGQGLNLKTKLLSYVTLLFGFYMAWNIGANDVANAMGTLVGSCALSLRQAVVTATVLEFSGALLMGTHVTSTMQKGILVANVFQGKDTLLFAGLLSSLAAAGTWLQVASYYGWPVSTTLYSRSHGGIWSCLWGSWCCLLEFVGKSDFIVGHLTRHRSSCVISRRNASFVYNAPNPGQAAAAAAPIAVFVGVTDISFAAFPLSKSLPLALAQALACGTAGAVLVSRVIRKQLGHLLLKSQLEPKEDASHNKSIGFLSDIAGPTGTHLEIVYGIFVYMQILSAYFMSIAHGGSDVSNAIGPLAAALSILQGSACGAEIVIPIDVLAWGGFGIVAGLMMWGSRVIATIGKKLTELTPTRGFAAEFAAASVVLFASKLGIPISTTHTLVGAVMGVGFARGLNSVRAETVKEIVVSWAITIPVGAFFAVFYTWILTKILSYLL</sequence>
<evidence type="ECO:0000256" key="2">
    <source>
        <dbReference type="ARBA" id="ARBA00022448"/>
    </source>
</evidence>
<comment type="similarity">
    <text evidence="7">Belongs to the inorganic phosphate transporter (PiT) (TC 2.A.20) family.</text>
</comment>
<dbReference type="Proteomes" id="UP000655225">
    <property type="component" value="Unassembled WGS sequence"/>
</dbReference>
<protein>
    <recommendedName>
        <fullName evidence="7">Phosphate transporter</fullName>
    </recommendedName>
</protein>
<keyword evidence="4 7" id="KW-0812">Transmembrane</keyword>
<accession>A0A834YBI6</accession>
<comment type="function">
    <text evidence="7">Sodium-phosphate symporter.</text>
</comment>
<keyword evidence="5 7" id="KW-1133">Transmembrane helix</keyword>
<evidence type="ECO:0000256" key="4">
    <source>
        <dbReference type="ARBA" id="ARBA00022692"/>
    </source>
</evidence>
<dbReference type="GO" id="GO:0016020">
    <property type="term" value="C:membrane"/>
    <property type="evidence" value="ECO:0007669"/>
    <property type="project" value="UniProtKB-SubCell"/>
</dbReference>
<dbReference type="GO" id="GO:0005315">
    <property type="term" value="F:phosphate transmembrane transporter activity"/>
    <property type="evidence" value="ECO:0007669"/>
    <property type="project" value="InterPro"/>
</dbReference>
<feature type="transmembrane region" description="Helical" evidence="7">
    <location>
        <begin position="81"/>
        <end position="101"/>
    </location>
</feature>
<feature type="transmembrane region" description="Helical" evidence="7">
    <location>
        <begin position="238"/>
        <end position="259"/>
    </location>
</feature>
<evidence type="ECO:0000256" key="5">
    <source>
        <dbReference type="ARBA" id="ARBA00022989"/>
    </source>
</evidence>
<evidence type="ECO:0000313" key="9">
    <source>
        <dbReference type="Proteomes" id="UP000655225"/>
    </source>
</evidence>
<dbReference type="PANTHER" id="PTHR11101:SF80">
    <property type="entry name" value="PHOSPHATE TRANSPORTER"/>
    <property type="match status" value="1"/>
</dbReference>
<comment type="subcellular location">
    <subcellularLocation>
        <location evidence="1 7">Membrane</location>
        <topology evidence="1 7">Multi-pass membrane protein</topology>
    </subcellularLocation>
</comment>
<evidence type="ECO:0000313" key="8">
    <source>
        <dbReference type="EMBL" id="KAF8378229.1"/>
    </source>
</evidence>
<feature type="transmembrane region" description="Helical" evidence="7">
    <location>
        <begin position="43"/>
        <end position="61"/>
    </location>
</feature>
<dbReference type="EMBL" id="JABCRI010000023">
    <property type="protein sequence ID" value="KAF8378229.1"/>
    <property type="molecule type" value="Genomic_DNA"/>
</dbReference>
<keyword evidence="3 7" id="KW-0592">Phosphate transport</keyword>
<evidence type="ECO:0000256" key="1">
    <source>
        <dbReference type="ARBA" id="ARBA00004141"/>
    </source>
</evidence>
<dbReference type="OMA" id="AYTYVFA"/>
<feature type="transmembrane region" description="Helical" evidence="7">
    <location>
        <begin position="441"/>
        <end position="461"/>
    </location>
</feature>
<dbReference type="AlphaFoldDB" id="A0A834YBI6"/>
<keyword evidence="9" id="KW-1185">Reference proteome</keyword>
<dbReference type="InterPro" id="IPR001204">
    <property type="entry name" value="Phos_transporter"/>
</dbReference>
<dbReference type="Pfam" id="PF01384">
    <property type="entry name" value="PHO4"/>
    <property type="match status" value="2"/>
</dbReference>
<feature type="transmembrane region" description="Helical" evidence="7">
    <location>
        <begin position="356"/>
        <end position="375"/>
    </location>
</feature>
<feature type="transmembrane region" description="Helical" evidence="7">
    <location>
        <begin position="12"/>
        <end position="31"/>
    </location>
</feature>
<keyword evidence="2 7" id="KW-0813">Transport</keyword>
<gene>
    <name evidence="8" type="ORF">HHK36_029568</name>
</gene>
<evidence type="ECO:0000256" key="7">
    <source>
        <dbReference type="RuleBase" id="RU363058"/>
    </source>
</evidence>
<comment type="caution">
    <text evidence="8">The sequence shown here is derived from an EMBL/GenBank/DDBJ whole genome shotgun (WGS) entry which is preliminary data.</text>
</comment>
<feature type="transmembrane region" description="Helical" evidence="7">
    <location>
        <begin position="121"/>
        <end position="145"/>
    </location>
</feature>
<dbReference type="OrthoDB" id="260807at2759"/>
<organism evidence="8 9">
    <name type="scientific">Tetracentron sinense</name>
    <name type="common">Spur-leaf</name>
    <dbReference type="NCBI Taxonomy" id="13715"/>
    <lineage>
        <taxon>Eukaryota</taxon>
        <taxon>Viridiplantae</taxon>
        <taxon>Streptophyta</taxon>
        <taxon>Embryophyta</taxon>
        <taxon>Tracheophyta</taxon>
        <taxon>Spermatophyta</taxon>
        <taxon>Magnoliopsida</taxon>
        <taxon>Trochodendrales</taxon>
        <taxon>Trochodendraceae</taxon>
        <taxon>Tetracentron</taxon>
    </lineage>
</organism>
<proteinExistence type="inferred from homology"/>
<evidence type="ECO:0000256" key="6">
    <source>
        <dbReference type="ARBA" id="ARBA00023136"/>
    </source>
</evidence>
<keyword evidence="6 7" id="KW-0472">Membrane</keyword>
<name>A0A834YBI6_TETSI</name>
<feature type="transmembrane region" description="Helical" evidence="7">
    <location>
        <begin position="210"/>
        <end position="231"/>
    </location>
</feature>
<evidence type="ECO:0000256" key="3">
    <source>
        <dbReference type="ARBA" id="ARBA00022592"/>
    </source>
</evidence>
<feature type="transmembrane region" description="Helical" evidence="7">
    <location>
        <begin position="300"/>
        <end position="317"/>
    </location>
</feature>
<reference evidence="8 9" key="1">
    <citation type="submission" date="2020-04" db="EMBL/GenBank/DDBJ databases">
        <title>Plant Genome Project.</title>
        <authorList>
            <person name="Zhang R.-G."/>
        </authorList>
    </citation>
    <scope>NUCLEOTIDE SEQUENCE [LARGE SCALE GENOMIC DNA]</scope>
    <source>
        <strain evidence="8">YNK0</strain>
        <tissue evidence="8">Leaf</tissue>
    </source>
</reference>